<dbReference type="Gene3D" id="3.50.50.60">
    <property type="entry name" value="FAD/NAD(P)-binding domain"/>
    <property type="match status" value="1"/>
</dbReference>
<dbReference type="RefSeq" id="WP_182809785.1">
    <property type="nucleotide sequence ID" value="NZ_JACJFM010000022.1"/>
</dbReference>
<dbReference type="PANTHER" id="PTHR43747:SF5">
    <property type="entry name" value="FAD-BINDING DOMAIN-CONTAINING PROTEIN"/>
    <property type="match status" value="1"/>
</dbReference>
<protein>
    <submittedName>
        <fullName evidence="3">Tryptophan 7-halogenase</fullName>
    </submittedName>
</protein>
<dbReference type="Pfam" id="PF07992">
    <property type="entry name" value="Pyr_redox_2"/>
    <property type="match status" value="1"/>
</dbReference>
<name>A0A839ISQ2_9GAMM</name>
<evidence type="ECO:0000313" key="3">
    <source>
        <dbReference type="EMBL" id="MBB1488008.1"/>
    </source>
</evidence>
<dbReference type="Proteomes" id="UP000565262">
    <property type="component" value="Unassembled WGS sequence"/>
</dbReference>
<dbReference type="PRINTS" id="PR00420">
    <property type="entry name" value="RNGMNOXGNASE"/>
</dbReference>
<dbReference type="SUPFAM" id="SSF51905">
    <property type="entry name" value="FAD/NAD(P)-binding domain"/>
    <property type="match status" value="1"/>
</dbReference>
<evidence type="ECO:0000256" key="1">
    <source>
        <dbReference type="ARBA" id="ARBA00023002"/>
    </source>
</evidence>
<organism evidence="3 4">
    <name type="scientific">Oceanospirillum sediminis</name>
    <dbReference type="NCBI Taxonomy" id="2760088"/>
    <lineage>
        <taxon>Bacteria</taxon>
        <taxon>Pseudomonadati</taxon>
        <taxon>Pseudomonadota</taxon>
        <taxon>Gammaproteobacteria</taxon>
        <taxon>Oceanospirillales</taxon>
        <taxon>Oceanospirillaceae</taxon>
        <taxon>Oceanospirillum</taxon>
    </lineage>
</organism>
<evidence type="ECO:0000259" key="2">
    <source>
        <dbReference type="Pfam" id="PF07992"/>
    </source>
</evidence>
<keyword evidence="4" id="KW-1185">Reference proteome</keyword>
<dbReference type="InterPro" id="IPR036188">
    <property type="entry name" value="FAD/NAD-bd_sf"/>
</dbReference>
<sequence length="440" mass="49122">MTQTRIIVLGAGPAGAATALGLKRLGYQVSVIGEARSFSALEGISERVIQGMKHAGFKRATTDLPEPSARNASWNGETNQANTECLIDRQHVDQLIVQDLINADIPVIQQRVSQVSLDPVCQVTLTNGEHHQADFLVEARGRAAPVTGLQRFRGPETVSVLQHWQGPEIEPGSAAVSLPDGWAWMAAKQDGRRYLQLTLDVSEKKLPQKDQLTDYCAQRFRQIPQARAFIEHASPVGTPYGRISTPVLFEQTVGDNWIRVGDAAMAVDPLSGNGIFQALSSALQAPVVINTLIQCPERKALAREFYQQRVSGLFYRFARIGRDFYAMEERWQENSFWQQRRRWPDAEPGHQNVSFEQLRVNTMPVMNNNLIEARKVVVTPDQPLGIWHLGGIELAGVIEAIHEAPENTLKEQLSQFRFSDNQFRGLANWLIQNGYQGNIV</sequence>
<comment type="caution">
    <text evidence="3">The sequence shown here is derived from an EMBL/GenBank/DDBJ whole genome shotgun (WGS) entry which is preliminary data.</text>
</comment>
<gene>
    <name evidence="3" type="ORF">H4O21_15485</name>
</gene>
<dbReference type="InterPro" id="IPR023753">
    <property type="entry name" value="FAD/NAD-binding_dom"/>
</dbReference>
<keyword evidence="1" id="KW-0560">Oxidoreductase</keyword>
<dbReference type="InterPro" id="IPR050816">
    <property type="entry name" value="Flavin-dep_Halogenase_NPB"/>
</dbReference>
<dbReference type="AlphaFoldDB" id="A0A839ISQ2"/>
<evidence type="ECO:0000313" key="4">
    <source>
        <dbReference type="Proteomes" id="UP000565262"/>
    </source>
</evidence>
<reference evidence="3 4" key="1">
    <citation type="submission" date="2020-08" db="EMBL/GenBank/DDBJ databases">
        <title>Oceanospirillum sp. nov. isolated from marine sediment.</title>
        <authorList>
            <person name="Ji X."/>
        </authorList>
    </citation>
    <scope>NUCLEOTIDE SEQUENCE [LARGE SCALE GENOMIC DNA]</scope>
    <source>
        <strain evidence="3 4">D5</strain>
    </source>
</reference>
<dbReference type="GO" id="GO:0016491">
    <property type="term" value="F:oxidoreductase activity"/>
    <property type="evidence" value="ECO:0007669"/>
    <property type="project" value="UniProtKB-KW"/>
</dbReference>
<accession>A0A839ISQ2</accession>
<dbReference type="EMBL" id="JACJFM010000022">
    <property type="protein sequence ID" value="MBB1488008.1"/>
    <property type="molecule type" value="Genomic_DNA"/>
</dbReference>
<dbReference type="PANTHER" id="PTHR43747">
    <property type="entry name" value="FAD-BINDING PROTEIN"/>
    <property type="match status" value="1"/>
</dbReference>
<proteinExistence type="predicted"/>
<feature type="domain" description="FAD/NAD(P)-binding" evidence="2">
    <location>
        <begin position="5"/>
        <end position="142"/>
    </location>
</feature>